<dbReference type="Proteomes" id="UP000187486">
    <property type="component" value="Unassembled WGS sequence"/>
</dbReference>
<reference evidence="1 2" key="1">
    <citation type="submission" date="2016-01" db="EMBL/GenBank/DDBJ databases">
        <title>Amycolatopsis coloradensis genome sequencing and assembly.</title>
        <authorList>
            <person name="Mayilraj S."/>
        </authorList>
    </citation>
    <scope>NUCLEOTIDE SEQUENCE [LARGE SCALE GENOMIC DNA]</scope>
    <source>
        <strain evidence="1 2">DSM 44225</strain>
    </source>
</reference>
<comment type="caution">
    <text evidence="1">The sequence shown here is derived from an EMBL/GenBank/DDBJ whole genome shotgun (WGS) entry which is preliminary data.</text>
</comment>
<dbReference type="STRING" id="76021.BS329_12120"/>
<accession>A0A1R0KX25</accession>
<protein>
    <submittedName>
        <fullName evidence="1">Uncharacterized protein</fullName>
    </submittedName>
</protein>
<sequence length="71" mass="7631">MRNLWLPLGGLRPGHGTVLSVAEAGGGDTEFIGNAVMTVQNTAVQTDGVLFQVDVQWDSGLCIWVKYVEVL</sequence>
<proteinExistence type="predicted"/>
<dbReference type="OrthoDB" id="3638114at2"/>
<keyword evidence="2" id="KW-1185">Reference proteome</keyword>
<organism evidence="1 2">
    <name type="scientific">Amycolatopsis coloradensis</name>
    <dbReference type="NCBI Taxonomy" id="76021"/>
    <lineage>
        <taxon>Bacteria</taxon>
        <taxon>Bacillati</taxon>
        <taxon>Actinomycetota</taxon>
        <taxon>Actinomycetes</taxon>
        <taxon>Pseudonocardiales</taxon>
        <taxon>Pseudonocardiaceae</taxon>
        <taxon>Amycolatopsis</taxon>
    </lineage>
</organism>
<gene>
    <name evidence="1" type="ORF">BS329_12120</name>
</gene>
<dbReference type="AlphaFoldDB" id="A0A1R0KX25"/>
<evidence type="ECO:0000313" key="2">
    <source>
        <dbReference type="Proteomes" id="UP000187486"/>
    </source>
</evidence>
<dbReference type="RefSeq" id="WP_076159422.1">
    <property type="nucleotide sequence ID" value="NZ_JBEZVB010000001.1"/>
</dbReference>
<evidence type="ECO:0000313" key="1">
    <source>
        <dbReference type="EMBL" id="OLZ53516.1"/>
    </source>
</evidence>
<name>A0A1R0KX25_9PSEU</name>
<dbReference type="EMBL" id="MQUQ01000005">
    <property type="protein sequence ID" value="OLZ53516.1"/>
    <property type="molecule type" value="Genomic_DNA"/>
</dbReference>